<evidence type="ECO:0000259" key="5">
    <source>
        <dbReference type="PROSITE" id="PS50977"/>
    </source>
</evidence>
<keyword evidence="3" id="KW-0804">Transcription</keyword>
<dbReference type="AlphaFoldDB" id="A0A223S581"/>
<dbReference type="OrthoDB" id="9796019at2"/>
<dbReference type="EMBL" id="CP022753">
    <property type="protein sequence ID" value="ASU83271.1"/>
    <property type="molecule type" value="Genomic_DNA"/>
</dbReference>
<dbReference type="Pfam" id="PF00440">
    <property type="entry name" value="TetR_N"/>
    <property type="match status" value="1"/>
</dbReference>
<dbReference type="Gene3D" id="1.10.357.10">
    <property type="entry name" value="Tetracycline Repressor, domain 2"/>
    <property type="match status" value="1"/>
</dbReference>
<dbReference type="Gene3D" id="1.10.10.60">
    <property type="entry name" value="Homeodomain-like"/>
    <property type="match status" value="1"/>
</dbReference>
<dbReference type="InterPro" id="IPR036271">
    <property type="entry name" value="Tet_transcr_reg_TetR-rel_C_sf"/>
</dbReference>
<feature type="domain" description="HTH tetR-type" evidence="5">
    <location>
        <begin position="15"/>
        <end position="76"/>
    </location>
</feature>
<dbReference type="GO" id="GO:0003700">
    <property type="term" value="F:DNA-binding transcription factor activity"/>
    <property type="evidence" value="ECO:0007669"/>
    <property type="project" value="TreeGrafter"/>
</dbReference>
<feature type="DNA-binding region" description="H-T-H motif" evidence="4">
    <location>
        <begin position="39"/>
        <end position="58"/>
    </location>
</feature>
<proteinExistence type="predicted"/>
<gene>
    <name evidence="6" type="ORF">CDO52_11210</name>
</gene>
<sequence>MDPTACPPRGRPRSLKADDAILSAALKLLAERKDVAGISMEAIAARAGVGKATIYRRWPGKVELFTDAVATLRPPLPELGVGSARDDLVKIVAQICDEMDSPLQRVISTLMMSDTHPEIGKRIKQQVVAPRHEAVFQTIERGIERGELHPGLEPTTVLYLLVGGALSYARNATDISPERCAEQLVDTVCKGIYQQDAADRIGA</sequence>
<evidence type="ECO:0000313" key="6">
    <source>
        <dbReference type="EMBL" id="ASU83271.1"/>
    </source>
</evidence>
<keyword evidence="7" id="KW-1185">Reference proteome</keyword>
<dbReference type="GO" id="GO:0000976">
    <property type="term" value="F:transcription cis-regulatory region binding"/>
    <property type="evidence" value="ECO:0007669"/>
    <property type="project" value="TreeGrafter"/>
</dbReference>
<dbReference type="InterPro" id="IPR009057">
    <property type="entry name" value="Homeodomain-like_sf"/>
</dbReference>
<dbReference type="Proteomes" id="UP000215005">
    <property type="component" value="Chromosome"/>
</dbReference>
<evidence type="ECO:0000256" key="3">
    <source>
        <dbReference type="ARBA" id="ARBA00023163"/>
    </source>
</evidence>
<keyword evidence="1" id="KW-0805">Transcription regulation</keyword>
<dbReference type="PANTHER" id="PTHR30055:SF148">
    <property type="entry name" value="TETR-FAMILY TRANSCRIPTIONAL REGULATOR"/>
    <property type="match status" value="1"/>
</dbReference>
<dbReference type="InterPro" id="IPR011075">
    <property type="entry name" value="TetR_C"/>
</dbReference>
<evidence type="ECO:0000256" key="4">
    <source>
        <dbReference type="PROSITE-ProRule" id="PRU00335"/>
    </source>
</evidence>
<evidence type="ECO:0000313" key="7">
    <source>
        <dbReference type="Proteomes" id="UP000215005"/>
    </source>
</evidence>
<dbReference type="RefSeq" id="WP_017617157.1">
    <property type="nucleotide sequence ID" value="NZ_ANBG01000049.1"/>
</dbReference>
<evidence type="ECO:0000256" key="1">
    <source>
        <dbReference type="ARBA" id="ARBA00023015"/>
    </source>
</evidence>
<accession>A0A223S581</accession>
<protein>
    <submittedName>
        <fullName evidence="6">TetR family transcriptional regulator</fullName>
    </submittedName>
</protein>
<dbReference type="PANTHER" id="PTHR30055">
    <property type="entry name" value="HTH-TYPE TRANSCRIPTIONAL REGULATOR RUTR"/>
    <property type="match status" value="1"/>
</dbReference>
<dbReference type="SUPFAM" id="SSF46689">
    <property type="entry name" value="Homeodomain-like"/>
    <property type="match status" value="1"/>
</dbReference>
<dbReference type="Pfam" id="PF16859">
    <property type="entry name" value="TetR_C_11"/>
    <property type="match status" value="1"/>
</dbReference>
<evidence type="ECO:0000256" key="2">
    <source>
        <dbReference type="ARBA" id="ARBA00023125"/>
    </source>
</evidence>
<name>A0A223S581_9ACTN</name>
<dbReference type="InterPro" id="IPR001647">
    <property type="entry name" value="HTH_TetR"/>
</dbReference>
<keyword evidence="2 4" id="KW-0238">DNA-binding</keyword>
<organism evidence="6 7">
    <name type="scientific">Nocardiopsis gilva YIM 90087</name>
    <dbReference type="NCBI Taxonomy" id="1235441"/>
    <lineage>
        <taxon>Bacteria</taxon>
        <taxon>Bacillati</taxon>
        <taxon>Actinomycetota</taxon>
        <taxon>Actinomycetes</taxon>
        <taxon>Streptosporangiales</taxon>
        <taxon>Nocardiopsidaceae</taxon>
        <taxon>Nocardiopsis</taxon>
    </lineage>
</organism>
<dbReference type="PROSITE" id="PS50977">
    <property type="entry name" value="HTH_TETR_2"/>
    <property type="match status" value="1"/>
</dbReference>
<dbReference type="KEGG" id="ngv:CDO52_11210"/>
<dbReference type="InterPro" id="IPR050109">
    <property type="entry name" value="HTH-type_TetR-like_transc_reg"/>
</dbReference>
<reference evidence="6 7" key="1">
    <citation type="submission" date="2017-08" db="EMBL/GenBank/DDBJ databases">
        <title>The complete genome sequence of Nocardiopsis gilva YIM 90087.</title>
        <authorList>
            <person name="Yin M."/>
            <person name="Tang S."/>
        </authorList>
    </citation>
    <scope>NUCLEOTIDE SEQUENCE [LARGE SCALE GENOMIC DNA]</scope>
    <source>
        <strain evidence="6 7">YIM 90087</strain>
    </source>
</reference>
<dbReference type="SUPFAM" id="SSF48498">
    <property type="entry name" value="Tetracyclin repressor-like, C-terminal domain"/>
    <property type="match status" value="1"/>
</dbReference>